<dbReference type="Gene3D" id="3.10.180.10">
    <property type="entry name" value="2,3-Dihydroxybiphenyl 1,2-Dioxygenase, domain 1"/>
    <property type="match status" value="1"/>
</dbReference>
<dbReference type="SUPFAM" id="SSF54593">
    <property type="entry name" value="Glyoxalase/Bleomycin resistance protein/Dihydroxybiphenyl dioxygenase"/>
    <property type="match status" value="1"/>
</dbReference>
<keyword evidence="2" id="KW-0456">Lyase</keyword>
<evidence type="ECO:0000313" key="2">
    <source>
        <dbReference type="EMBL" id="MBB4082780.1"/>
    </source>
</evidence>
<reference evidence="2 3" key="1">
    <citation type="submission" date="2020-08" db="EMBL/GenBank/DDBJ databases">
        <title>Genomic Encyclopedia of Type Strains, Phase IV (KMG-IV): sequencing the most valuable type-strain genomes for metagenomic binning, comparative biology and taxonomic classification.</title>
        <authorList>
            <person name="Goeker M."/>
        </authorList>
    </citation>
    <scope>NUCLEOTIDE SEQUENCE [LARGE SCALE GENOMIC DNA]</scope>
    <source>
        <strain evidence="2 3">DSM 23960</strain>
    </source>
</reference>
<dbReference type="GO" id="GO:0051213">
    <property type="term" value="F:dioxygenase activity"/>
    <property type="evidence" value="ECO:0007669"/>
    <property type="project" value="UniProtKB-KW"/>
</dbReference>
<dbReference type="PANTHER" id="PTHR21366:SF14">
    <property type="entry name" value="GLYOXALASE DOMAIN-CONTAINING PROTEIN 5"/>
    <property type="match status" value="1"/>
</dbReference>
<keyword evidence="2" id="KW-0560">Oxidoreductase</keyword>
<dbReference type="Pfam" id="PF00903">
    <property type="entry name" value="Glyoxalase"/>
    <property type="match status" value="1"/>
</dbReference>
<dbReference type="PANTHER" id="PTHR21366">
    <property type="entry name" value="GLYOXALASE FAMILY PROTEIN"/>
    <property type="match status" value="1"/>
</dbReference>
<proteinExistence type="predicted"/>
<dbReference type="InterPro" id="IPR029068">
    <property type="entry name" value="Glyas_Bleomycin-R_OHBP_Dase"/>
</dbReference>
<sequence>MTAPPFRLEGIDHVLLLVSDTARATAFYTDVLGCEVVSRMPEHGMIQFRAGRSTVDLVDVGGAEGAWARPEVRGGRNLDHLCLSLVRTDEQALRRHLADHGVAIVEEGTHAGFLGETLSLYVADPDGNRIELKLPPTPDQR</sequence>
<organism evidence="2 3">
    <name type="scientific">Brevundimonas lenta</name>
    <dbReference type="NCBI Taxonomy" id="424796"/>
    <lineage>
        <taxon>Bacteria</taxon>
        <taxon>Pseudomonadati</taxon>
        <taxon>Pseudomonadota</taxon>
        <taxon>Alphaproteobacteria</taxon>
        <taxon>Caulobacterales</taxon>
        <taxon>Caulobacteraceae</taxon>
        <taxon>Brevundimonas</taxon>
    </lineage>
</organism>
<dbReference type="Proteomes" id="UP000529946">
    <property type="component" value="Unassembled WGS sequence"/>
</dbReference>
<keyword evidence="3" id="KW-1185">Reference proteome</keyword>
<name>A0A7W6JCU9_9CAUL</name>
<dbReference type="EMBL" id="JACIDM010000002">
    <property type="protein sequence ID" value="MBB4082780.1"/>
    <property type="molecule type" value="Genomic_DNA"/>
</dbReference>
<keyword evidence="2" id="KW-0223">Dioxygenase</keyword>
<dbReference type="GO" id="GO:0016829">
    <property type="term" value="F:lyase activity"/>
    <property type="evidence" value="ECO:0007669"/>
    <property type="project" value="UniProtKB-KW"/>
</dbReference>
<dbReference type="RefSeq" id="WP_183203942.1">
    <property type="nucleotide sequence ID" value="NZ_BAAAER010000001.1"/>
</dbReference>
<feature type="domain" description="VOC" evidence="1">
    <location>
        <begin position="10"/>
        <end position="135"/>
    </location>
</feature>
<dbReference type="InterPro" id="IPR050383">
    <property type="entry name" value="GlyoxalaseI/FosfomycinResist"/>
</dbReference>
<evidence type="ECO:0000259" key="1">
    <source>
        <dbReference type="PROSITE" id="PS51819"/>
    </source>
</evidence>
<accession>A0A7W6JCU9</accession>
<dbReference type="PROSITE" id="PS51819">
    <property type="entry name" value="VOC"/>
    <property type="match status" value="1"/>
</dbReference>
<dbReference type="AlphaFoldDB" id="A0A7W6JCU9"/>
<evidence type="ECO:0000313" key="3">
    <source>
        <dbReference type="Proteomes" id="UP000529946"/>
    </source>
</evidence>
<gene>
    <name evidence="2" type="ORF">GGR12_001646</name>
</gene>
<dbReference type="InterPro" id="IPR037523">
    <property type="entry name" value="VOC_core"/>
</dbReference>
<comment type="caution">
    <text evidence="2">The sequence shown here is derived from an EMBL/GenBank/DDBJ whole genome shotgun (WGS) entry which is preliminary data.</text>
</comment>
<protein>
    <submittedName>
        <fullName evidence="2">Catechol 2,3-dioxygenase-like lactoylglutathione lyase family enzyme</fullName>
    </submittedName>
</protein>
<dbReference type="InterPro" id="IPR004360">
    <property type="entry name" value="Glyas_Fos-R_dOase_dom"/>
</dbReference>